<name>A0A644V9I5_9ZZZZ</name>
<gene>
    <name evidence="2" type="ORF">SDC9_33412</name>
</gene>
<organism evidence="2">
    <name type="scientific">bioreactor metagenome</name>
    <dbReference type="NCBI Taxonomy" id="1076179"/>
    <lineage>
        <taxon>unclassified sequences</taxon>
        <taxon>metagenomes</taxon>
        <taxon>ecological metagenomes</taxon>
    </lineage>
</organism>
<accession>A0A644V9I5</accession>
<dbReference type="SUPFAM" id="SSF53474">
    <property type="entry name" value="alpha/beta-Hydrolases"/>
    <property type="match status" value="1"/>
</dbReference>
<dbReference type="AlphaFoldDB" id="A0A644V9I5"/>
<evidence type="ECO:0000259" key="1">
    <source>
        <dbReference type="Pfam" id="PF00561"/>
    </source>
</evidence>
<dbReference type="Pfam" id="PF00561">
    <property type="entry name" value="Abhydrolase_1"/>
    <property type="match status" value="1"/>
</dbReference>
<feature type="domain" description="AB hydrolase-1" evidence="1">
    <location>
        <begin position="135"/>
        <end position="348"/>
    </location>
</feature>
<reference evidence="2" key="1">
    <citation type="submission" date="2019-08" db="EMBL/GenBank/DDBJ databases">
        <authorList>
            <person name="Kucharzyk K."/>
            <person name="Murdoch R.W."/>
            <person name="Higgins S."/>
            <person name="Loffler F."/>
        </authorList>
    </citation>
    <scope>NUCLEOTIDE SEQUENCE</scope>
</reference>
<dbReference type="InterPro" id="IPR000073">
    <property type="entry name" value="AB_hydrolase_1"/>
</dbReference>
<dbReference type="InterPro" id="IPR029058">
    <property type="entry name" value="AB_hydrolase_fold"/>
</dbReference>
<dbReference type="EMBL" id="VSSQ01000238">
    <property type="protein sequence ID" value="MPL87412.1"/>
    <property type="molecule type" value="Genomic_DNA"/>
</dbReference>
<proteinExistence type="predicted"/>
<dbReference type="Gene3D" id="3.40.50.1820">
    <property type="entry name" value="alpha/beta hydrolase"/>
    <property type="match status" value="1"/>
</dbReference>
<sequence>MRNLIQKLKKMILALFVLVAGGVLLLFLLLLLYSPGKPAPLKDKNGKPLAGSISEKVFVEIGGVRQGMFIRGKSLNNPVLLYLHGGMPDYFLTPRYPVVLEEYFTVVWWEQRWAGLSYHPGTRPEAITPEQLISDTKELTNYLRGRFGQEKIYLLGRSGGSFFGIQAAARFPELYHAYIGIGQMSDQLHSERLAYQYMLDSYRKAGDGGMVRRLEACPVTNHIPAAYLRVRDQAMHRIGVGTTRAMRSVISGMFIPSLTFKEYTLKEKFNLWRGKAAAGVHPLWESILATDLSRQVNRAEIPVYFLHGRYDYTVSYTLAKHYFEAFRAPEKAFFTFEHSAHSPHFEEPERVREVLERILKGRVNE</sequence>
<comment type="caution">
    <text evidence="2">The sequence shown here is derived from an EMBL/GenBank/DDBJ whole genome shotgun (WGS) entry which is preliminary data.</text>
</comment>
<protein>
    <recommendedName>
        <fullName evidence="1">AB hydrolase-1 domain-containing protein</fullName>
    </recommendedName>
</protein>
<evidence type="ECO:0000313" key="2">
    <source>
        <dbReference type="EMBL" id="MPL87412.1"/>
    </source>
</evidence>